<reference evidence="1" key="1">
    <citation type="submission" date="2021-01" db="EMBL/GenBank/DDBJ databases">
        <title>Phytophthora aleatoria, a newly-described species from Pinus radiata is distinct from Phytophthora cactorum isolates based on comparative genomics.</title>
        <authorList>
            <person name="Mcdougal R."/>
            <person name="Panda P."/>
            <person name="Williams N."/>
            <person name="Studholme D.J."/>
        </authorList>
    </citation>
    <scope>NUCLEOTIDE SEQUENCE</scope>
    <source>
        <strain evidence="1">NZFS 4037</strain>
    </source>
</reference>
<dbReference type="EMBL" id="JAENGY010001387">
    <property type="protein sequence ID" value="KAG6949758.1"/>
    <property type="molecule type" value="Genomic_DNA"/>
</dbReference>
<evidence type="ECO:0000313" key="1">
    <source>
        <dbReference type="EMBL" id="KAG6949758.1"/>
    </source>
</evidence>
<evidence type="ECO:0000313" key="2">
    <source>
        <dbReference type="Proteomes" id="UP000709295"/>
    </source>
</evidence>
<organism evidence="1 2">
    <name type="scientific">Phytophthora aleatoria</name>
    <dbReference type="NCBI Taxonomy" id="2496075"/>
    <lineage>
        <taxon>Eukaryota</taxon>
        <taxon>Sar</taxon>
        <taxon>Stramenopiles</taxon>
        <taxon>Oomycota</taxon>
        <taxon>Peronosporomycetes</taxon>
        <taxon>Peronosporales</taxon>
        <taxon>Peronosporaceae</taxon>
        <taxon>Phytophthora</taxon>
    </lineage>
</organism>
<name>A0A8J5M0F2_9STRA</name>
<keyword evidence="2" id="KW-1185">Reference proteome</keyword>
<dbReference type="Proteomes" id="UP000709295">
    <property type="component" value="Unassembled WGS sequence"/>
</dbReference>
<proteinExistence type="predicted"/>
<protein>
    <submittedName>
        <fullName evidence="1">Uncharacterized protein</fullName>
    </submittedName>
</protein>
<gene>
    <name evidence="1" type="ORF">JG688_00014495</name>
</gene>
<sequence>MFNSITGVTLTHPHEPWLNSTCIDDDLRLHGYRPTGAEYVNAYNSPLMQTLKCNHDVQFVLDCGTKNAAAYICKYCMKKQNPIDNRVRFSLAAFNRAAVTAV</sequence>
<accession>A0A8J5M0F2</accession>
<dbReference type="AlphaFoldDB" id="A0A8J5M0F2"/>
<comment type="caution">
    <text evidence="1">The sequence shown here is derived from an EMBL/GenBank/DDBJ whole genome shotgun (WGS) entry which is preliminary data.</text>
</comment>